<evidence type="ECO:0000256" key="7">
    <source>
        <dbReference type="ARBA" id="ARBA00030776"/>
    </source>
</evidence>
<dbReference type="InterPro" id="IPR018151">
    <property type="entry name" value="TF_GreA/GreB_CS"/>
</dbReference>
<dbReference type="STRING" id="1313304.CALK_1631"/>
<dbReference type="SUPFAM" id="SSF46557">
    <property type="entry name" value="GreA transcript cleavage protein, N-terminal domain"/>
    <property type="match status" value="1"/>
</dbReference>
<sequence length="159" mass="17514">MSGRKVMTQEGFDDLFNELDHLKKVELPDIISRVAEARAEGDLKENAEYHAAREKQGHIQDRIHYLETTLSGAQVLEKKEDSDSVVFGSQVTIVEPEDMDDPDMVEEYTLVGADESDPTAGKISVTSPIGKALLGHAVDDIVTAHTPNGPIEFKILKVQ</sequence>
<accession>U7DAK9</accession>
<evidence type="ECO:0000256" key="9">
    <source>
        <dbReference type="RuleBase" id="RU000556"/>
    </source>
</evidence>
<evidence type="ECO:0000256" key="1">
    <source>
        <dbReference type="ARBA" id="ARBA00008213"/>
    </source>
</evidence>
<keyword evidence="3 8" id="KW-0805">Transcription regulation</keyword>
<reference evidence="12 13" key="1">
    <citation type="journal article" date="2013" name="Environ. Microbiol.">
        <title>Genome analysis of Chitinivibrio alkaliphilus gen. nov., sp. nov., a novel extremely haloalkaliphilic anaerobic chitinolytic bacterium from the candidate phylum Termite Group 3.</title>
        <authorList>
            <person name="Sorokin D.Y."/>
            <person name="Gumerov V.M."/>
            <person name="Rakitin A.L."/>
            <person name="Beletsky A.V."/>
            <person name="Damste J.S."/>
            <person name="Muyzer G."/>
            <person name="Mardanov A.V."/>
            <person name="Ravin N.V."/>
        </authorList>
    </citation>
    <scope>NUCLEOTIDE SEQUENCE [LARGE SCALE GENOMIC DNA]</scope>
    <source>
        <strain evidence="12 13">ACht1</strain>
    </source>
</reference>
<evidence type="ECO:0000313" key="12">
    <source>
        <dbReference type="EMBL" id="ERP31430.1"/>
    </source>
</evidence>
<dbReference type="eggNOG" id="COG0782">
    <property type="taxonomic scope" value="Bacteria"/>
</dbReference>
<proteinExistence type="inferred from homology"/>
<dbReference type="NCBIfam" id="TIGR01462">
    <property type="entry name" value="greA"/>
    <property type="match status" value="1"/>
</dbReference>
<dbReference type="GO" id="GO:0006354">
    <property type="term" value="P:DNA-templated transcription elongation"/>
    <property type="evidence" value="ECO:0007669"/>
    <property type="project" value="TreeGrafter"/>
</dbReference>
<evidence type="ECO:0000256" key="8">
    <source>
        <dbReference type="HAMAP-Rule" id="MF_00105"/>
    </source>
</evidence>
<evidence type="ECO:0000256" key="4">
    <source>
        <dbReference type="ARBA" id="ARBA00023125"/>
    </source>
</evidence>
<dbReference type="GO" id="GO:0003746">
    <property type="term" value="F:translation elongation factor activity"/>
    <property type="evidence" value="ECO:0007669"/>
    <property type="project" value="UniProtKB-KW"/>
</dbReference>
<evidence type="ECO:0000256" key="3">
    <source>
        <dbReference type="ARBA" id="ARBA00023015"/>
    </source>
</evidence>
<dbReference type="NCBIfam" id="NF001263">
    <property type="entry name" value="PRK00226.1-4"/>
    <property type="match status" value="1"/>
</dbReference>
<dbReference type="PROSITE" id="PS00830">
    <property type="entry name" value="GREAB_2"/>
    <property type="match status" value="1"/>
</dbReference>
<evidence type="ECO:0000259" key="10">
    <source>
        <dbReference type="Pfam" id="PF01272"/>
    </source>
</evidence>
<gene>
    <name evidence="8" type="primary">greA</name>
    <name evidence="12" type="ORF">CALK_1631</name>
</gene>
<dbReference type="Gene3D" id="1.10.287.180">
    <property type="entry name" value="Transcription elongation factor, GreA/GreB, N-terminal domain"/>
    <property type="match status" value="1"/>
</dbReference>
<dbReference type="InterPro" id="IPR023459">
    <property type="entry name" value="Tscrpt_elong_fac_GreA/B_fam"/>
</dbReference>
<keyword evidence="13" id="KW-1185">Reference proteome</keyword>
<dbReference type="InterPro" id="IPR036953">
    <property type="entry name" value="GreA/GreB_C_sf"/>
</dbReference>
<feature type="domain" description="Transcription elongation factor GreA/GreB N-terminal" evidence="11">
    <location>
        <begin position="6"/>
        <end position="75"/>
    </location>
</feature>
<dbReference type="HAMAP" id="MF_00105">
    <property type="entry name" value="GreA_GreB"/>
    <property type="match status" value="1"/>
</dbReference>
<evidence type="ECO:0000259" key="11">
    <source>
        <dbReference type="Pfam" id="PF03449"/>
    </source>
</evidence>
<evidence type="ECO:0000256" key="6">
    <source>
        <dbReference type="ARBA" id="ARBA00024916"/>
    </source>
</evidence>
<dbReference type="InterPro" id="IPR001437">
    <property type="entry name" value="Tscrpt_elong_fac_GreA/B_C"/>
</dbReference>
<dbReference type="GO" id="GO:0003677">
    <property type="term" value="F:DNA binding"/>
    <property type="evidence" value="ECO:0007669"/>
    <property type="project" value="UniProtKB-UniRule"/>
</dbReference>
<organism evidence="12 13">
    <name type="scientific">Chitinivibrio alkaliphilus ACht1</name>
    <dbReference type="NCBI Taxonomy" id="1313304"/>
    <lineage>
        <taxon>Bacteria</taxon>
        <taxon>Pseudomonadati</taxon>
        <taxon>Fibrobacterota</taxon>
        <taxon>Chitinivibrionia</taxon>
        <taxon>Chitinivibrionales</taxon>
        <taxon>Chitinivibrionaceae</taxon>
        <taxon>Chitinivibrio</taxon>
    </lineage>
</organism>
<keyword evidence="12" id="KW-0251">Elongation factor</keyword>
<dbReference type="Proteomes" id="UP000017148">
    <property type="component" value="Unassembled WGS sequence"/>
</dbReference>
<dbReference type="OrthoDB" id="9808774at2"/>
<dbReference type="SUPFAM" id="SSF54534">
    <property type="entry name" value="FKBP-like"/>
    <property type="match status" value="1"/>
</dbReference>
<dbReference type="Pfam" id="PF03449">
    <property type="entry name" value="GreA_GreB_N"/>
    <property type="match status" value="1"/>
</dbReference>
<dbReference type="AlphaFoldDB" id="U7DAK9"/>
<evidence type="ECO:0000256" key="5">
    <source>
        <dbReference type="ARBA" id="ARBA00023163"/>
    </source>
</evidence>
<dbReference type="FunFam" id="1.10.287.180:FF:000001">
    <property type="entry name" value="Transcription elongation factor GreA"/>
    <property type="match status" value="1"/>
</dbReference>
<dbReference type="RefSeq" id="WP_022637079.1">
    <property type="nucleotide sequence ID" value="NZ_ASJR01000013.1"/>
</dbReference>
<dbReference type="InterPro" id="IPR022691">
    <property type="entry name" value="Tscrpt_elong_fac_GreA/B_N"/>
</dbReference>
<dbReference type="InterPro" id="IPR006359">
    <property type="entry name" value="Tscrpt_elong_fac_GreA"/>
</dbReference>
<feature type="domain" description="Transcription elongation factor GreA/GreB C-terminal" evidence="10">
    <location>
        <begin position="81"/>
        <end position="158"/>
    </location>
</feature>
<dbReference type="GO" id="GO:0070063">
    <property type="term" value="F:RNA polymerase binding"/>
    <property type="evidence" value="ECO:0007669"/>
    <property type="project" value="InterPro"/>
</dbReference>
<dbReference type="EMBL" id="ASJR01000013">
    <property type="protein sequence ID" value="ERP31430.1"/>
    <property type="molecule type" value="Genomic_DNA"/>
</dbReference>
<keyword evidence="4 8" id="KW-0238">DNA-binding</keyword>
<dbReference type="Gene3D" id="3.10.50.30">
    <property type="entry name" value="Transcription elongation factor, GreA/GreB, C-terminal domain"/>
    <property type="match status" value="1"/>
</dbReference>
<keyword evidence="12" id="KW-0648">Protein biosynthesis</keyword>
<comment type="similarity">
    <text evidence="1 8 9">Belongs to the GreA/GreB family.</text>
</comment>
<evidence type="ECO:0000256" key="2">
    <source>
        <dbReference type="ARBA" id="ARBA00013729"/>
    </source>
</evidence>
<protein>
    <recommendedName>
        <fullName evidence="2 8">Transcription elongation factor GreA</fullName>
    </recommendedName>
    <alternativeName>
        <fullName evidence="7 8">Transcript cleavage factor GreA</fullName>
    </alternativeName>
</protein>
<dbReference type="NCBIfam" id="NF001261">
    <property type="entry name" value="PRK00226.1-2"/>
    <property type="match status" value="1"/>
</dbReference>
<dbReference type="PROSITE" id="PS00829">
    <property type="entry name" value="GREAB_1"/>
    <property type="match status" value="1"/>
</dbReference>
<keyword evidence="5 8" id="KW-0804">Transcription</keyword>
<dbReference type="InterPro" id="IPR028624">
    <property type="entry name" value="Tscrpt_elong_fac_GreA/B"/>
</dbReference>
<evidence type="ECO:0000313" key="13">
    <source>
        <dbReference type="Proteomes" id="UP000017148"/>
    </source>
</evidence>
<dbReference type="PANTHER" id="PTHR30437:SF4">
    <property type="entry name" value="TRANSCRIPTION ELONGATION FACTOR GREA"/>
    <property type="match status" value="1"/>
</dbReference>
<dbReference type="PIRSF" id="PIRSF006092">
    <property type="entry name" value="GreA_GreB"/>
    <property type="match status" value="1"/>
</dbReference>
<dbReference type="PATRIC" id="fig|1313304.3.peg.1555"/>
<dbReference type="Pfam" id="PF01272">
    <property type="entry name" value="GreA_GreB"/>
    <property type="match status" value="1"/>
</dbReference>
<dbReference type="FunFam" id="3.10.50.30:FF:000001">
    <property type="entry name" value="Transcription elongation factor GreA"/>
    <property type="match status" value="1"/>
</dbReference>
<comment type="caution">
    <text evidence="12">The sequence shown here is derived from an EMBL/GenBank/DDBJ whole genome shotgun (WGS) entry which is preliminary data.</text>
</comment>
<dbReference type="PANTHER" id="PTHR30437">
    <property type="entry name" value="TRANSCRIPTION ELONGATION FACTOR GREA"/>
    <property type="match status" value="1"/>
</dbReference>
<comment type="function">
    <text evidence="6 8 9">Necessary for efficient RNA polymerase transcription elongation past template-encoded arresting sites. The arresting sites in DNA have the property of trapping a certain fraction of elongating RNA polymerases that pass through, resulting in locked ternary complexes. Cleavage of the nascent transcript by cleavage factors such as GreA or GreB allows the resumption of elongation from the new 3'terminus. GreA releases sequences of 2 to 3 nucleotides.</text>
</comment>
<dbReference type="GO" id="GO:0032784">
    <property type="term" value="P:regulation of DNA-templated transcription elongation"/>
    <property type="evidence" value="ECO:0007669"/>
    <property type="project" value="UniProtKB-UniRule"/>
</dbReference>
<name>U7DAK9_9BACT</name>
<dbReference type="InterPro" id="IPR036805">
    <property type="entry name" value="Tscrpt_elong_fac_GreA/B_N_sf"/>
</dbReference>